<evidence type="ECO:0000256" key="3">
    <source>
        <dbReference type="ARBA" id="ARBA00022490"/>
    </source>
</evidence>
<dbReference type="AlphaFoldDB" id="A0AAF0WLU2"/>
<gene>
    <name evidence="10" type="ORF">DCAR_0311240</name>
</gene>
<dbReference type="Proteomes" id="UP000077755">
    <property type="component" value="Chromosome 3"/>
</dbReference>
<evidence type="ECO:0000256" key="7">
    <source>
        <dbReference type="ARBA" id="ARBA00038353"/>
    </source>
</evidence>
<keyword evidence="11" id="KW-1185">Reference proteome</keyword>
<dbReference type="GO" id="GO:0005737">
    <property type="term" value="C:cytoplasm"/>
    <property type="evidence" value="ECO:0007669"/>
    <property type="project" value="UniProtKB-SubCell"/>
</dbReference>
<organism evidence="10 11">
    <name type="scientific">Daucus carota subsp. sativus</name>
    <name type="common">Carrot</name>
    <dbReference type="NCBI Taxonomy" id="79200"/>
    <lineage>
        <taxon>Eukaryota</taxon>
        <taxon>Viridiplantae</taxon>
        <taxon>Streptophyta</taxon>
        <taxon>Embryophyta</taxon>
        <taxon>Tracheophyta</taxon>
        <taxon>Spermatophyta</taxon>
        <taxon>Magnoliopsida</taxon>
        <taxon>eudicotyledons</taxon>
        <taxon>Gunneridae</taxon>
        <taxon>Pentapetalae</taxon>
        <taxon>asterids</taxon>
        <taxon>campanulids</taxon>
        <taxon>Apiales</taxon>
        <taxon>Apiaceae</taxon>
        <taxon>Apioideae</taxon>
        <taxon>Scandiceae</taxon>
        <taxon>Daucinae</taxon>
        <taxon>Daucus</taxon>
        <taxon>Daucus sect. Daucus</taxon>
    </lineage>
</organism>
<dbReference type="CDD" id="cd02947">
    <property type="entry name" value="TRX_family"/>
    <property type="match status" value="1"/>
</dbReference>
<dbReference type="InterPro" id="IPR036249">
    <property type="entry name" value="Thioredoxin-like_sf"/>
</dbReference>
<dbReference type="GO" id="GO:0016671">
    <property type="term" value="F:oxidoreductase activity, acting on a sulfur group of donors, disulfide as acceptor"/>
    <property type="evidence" value="ECO:0007669"/>
    <property type="project" value="UniProtKB-ARBA"/>
</dbReference>
<dbReference type="PROSITE" id="PS00194">
    <property type="entry name" value="THIOREDOXIN_1"/>
    <property type="match status" value="1"/>
</dbReference>
<sequence>MQGQEGQVFACHSVEQWNEQLVKAQESKKLVVVDFTATWCPPCRFIAPIFEEFAKKMIHVIFLKVDVDELQSISEEYEVEAMPTFVFIKEGVVVDRVLGARKDDLHSTIVKHSAVTTATA</sequence>
<comment type="function">
    <text evidence="8">Participates in various redox reactions through the reversible oxidation of the active center dithiol to a disulfide. The H form is known to activate a number of cytosolic enzymes.</text>
</comment>
<dbReference type="InterPro" id="IPR050620">
    <property type="entry name" value="Thioredoxin_H-type-like"/>
</dbReference>
<keyword evidence="5" id="KW-1015">Disulfide bond</keyword>
<dbReference type="PANTHER" id="PTHR10438">
    <property type="entry name" value="THIOREDOXIN"/>
    <property type="match status" value="1"/>
</dbReference>
<accession>A0AAF0WLU2</accession>
<evidence type="ECO:0000256" key="8">
    <source>
        <dbReference type="ARBA" id="ARBA00056195"/>
    </source>
</evidence>
<evidence type="ECO:0000259" key="9">
    <source>
        <dbReference type="PROSITE" id="PS51352"/>
    </source>
</evidence>
<reference evidence="10" key="1">
    <citation type="journal article" date="2016" name="Nat. Genet.">
        <title>A high-quality carrot genome assembly provides new insights into carotenoid accumulation and asterid genome evolution.</title>
        <authorList>
            <person name="Iorizzo M."/>
            <person name="Ellison S."/>
            <person name="Senalik D."/>
            <person name="Zeng P."/>
            <person name="Satapoomin P."/>
            <person name="Huang J."/>
            <person name="Bowman M."/>
            <person name="Iovene M."/>
            <person name="Sanseverino W."/>
            <person name="Cavagnaro P."/>
            <person name="Yildiz M."/>
            <person name="Macko-Podgorni A."/>
            <person name="Moranska E."/>
            <person name="Grzebelus E."/>
            <person name="Grzebelus D."/>
            <person name="Ashrafi H."/>
            <person name="Zheng Z."/>
            <person name="Cheng S."/>
            <person name="Spooner D."/>
            <person name="Van Deynze A."/>
            <person name="Simon P."/>
        </authorList>
    </citation>
    <scope>NUCLEOTIDE SEQUENCE</scope>
    <source>
        <tissue evidence="10">Leaf</tissue>
    </source>
</reference>
<dbReference type="EMBL" id="CP093345">
    <property type="protein sequence ID" value="WOG91984.1"/>
    <property type="molecule type" value="Genomic_DNA"/>
</dbReference>
<name>A0AAF0WLU2_DAUCS</name>
<protein>
    <recommendedName>
        <fullName evidence="9">Thioredoxin domain-containing protein</fullName>
    </recommendedName>
</protein>
<evidence type="ECO:0000256" key="6">
    <source>
        <dbReference type="ARBA" id="ARBA00023284"/>
    </source>
</evidence>
<dbReference type="InterPro" id="IPR013766">
    <property type="entry name" value="Thioredoxin_domain"/>
</dbReference>
<dbReference type="SUPFAM" id="SSF52833">
    <property type="entry name" value="Thioredoxin-like"/>
    <property type="match status" value="1"/>
</dbReference>
<comment type="similarity">
    <text evidence="7">Belongs to the thioredoxin family. Plant H-type subfamily.</text>
</comment>
<reference evidence="10" key="2">
    <citation type="submission" date="2022-03" db="EMBL/GenBank/DDBJ databases">
        <title>Draft title - Genomic analysis of global carrot germplasm unveils the trajectory of domestication and the origin of high carotenoid orange carrot.</title>
        <authorList>
            <person name="Iorizzo M."/>
            <person name="Ellison S."/>
            <person name="Senalik D."/>
            <person name="Macko-Podgorni A."/>
            <person name="Grzebelus D."/>
            <person name="Bostan H."/>
            <person name="Rolling W."/>
            <person name="Curaba J."/>
            <person name="Simon P."/>
        </authorList>
    </citation>
    <scope>NUCLEOTIDE SEQUENCE</scope>
    <source>
        <tissue evidence="10">Leaf</tissue>
    </source>
</reference>
<evidence type="ECO:0000313" key="10">
    <source>
        <dbReference type="EMBL" id="WOG91984.1"/>
    </source>
</evidence>
<dbReference type="KEGG" id="dcr:108214520"/>
<keyword evidence="3" id="KW-0963">Cytoplasm</keyword>
<dbReference type="Pfam" id="PF00085">
    <property type="entry name" value="Thioredoxin"/>
    <property type="match status" value="1"/>
</dbReference>
<dbReference type="PROSITE" id="PS51352">
    <property type="entry name" value="THIOREDOXIN_2"/>
    <property type="match status" value="1"/>
</dbReference>
<evidence type="ECO:0000256" key="5">
    <source>
        <dbReference type="ARBA" id="ARBA00023157"/>
    </source>
</evidence>
<evidence type="ECO:0000256" key="2">
    <source>
        <dbReference type="ARBA" id="ARBA00022448"/>
    </source>
</evidence>
<keyword evidence="2" id="KW-0813">Transport</keyword>
<dbReference type="FunFam" id="3.40.30.10:FF:000104">
    <property type="entry name" value="Thioredoxin"/>
    <property type="match status" value="1"/>
</dbReference>
<dbReference type="PRINTS" id="PR00421">
    <property type="entry name" value="THIOREDOXIN"/>
</dbReference>
<evidence type="ECO:0000256" key="1">
    <source>
        <dbReference type="ARBA" id="ARBA00004496"/>
    </source>
</evidence>
<keyword evidence="6" id="KW-0676">Redox-active center</keyword>
<dbReference type="InterPro" id="IPR017937">
    <property type="entry name" value="Thioredoxin_CS"/>
</dbReference>
<evidence type="ECO:0000313" key="11">
    <source>
        <dbReference type="Proteomes" id="UP000077755"/>
    </source>
</evidence>
<dbReference type="PANTHER" id="PTHR10438:SF453">
    <property type="entry name" value="THIOREDOXIN H4-RELATED"/>
    <property type="match status" value="1"/>
</dbReference>
<feature type="domain" description="Thioredoxin" evidence="9">
    <location>
        <begin position="1"/>
        <end position="114"/>
    </location>
</feature>
<proteinExistence type="inferred from homology"/>
<evidence type="ECO:0000256" key="4">
    <source>
        <dbReference type="ARBA" id="ARBA00022982"/>
    </source>
</evidence>
<comment type="subcellular location">
    <subcellularLocation>
        <location evidence="1">Cytoplasm</location>
    </subcellularLocation>
</comment>
<keyword evidence="4" id="KW-0249">Electron transport</keyword>
<dbReference type="Gene3D" id="3.40.30.10">
    <property type="entry name" value="Glutaredoxin"/>
    <property type="match status" value="1"/>
</dbReference>